<reference evidence="2 3" key="1">
    <citation type="submission" date="2021-06" db="EMBL/GenBank/DDBJ databases">
        <authorList>
            <person name="Kallberg Y."/>
            <person name="Tangrot J."/>
            <person name="Rosling A."/>
        </authorList>
    </citation>
    <scope>NUCLEOTIDE SEQUENCE [LARGE SCALE GENOMIC DNA]</scope>
    <source>
        <strain evidence="2 3">120-4 pot B 10/14</strain>
    </source>
</reference>
<sequence length="142" mass="16381">MIDDLTSDDYIRIHFNNNIKKSKSVLLIRIDEFLADIYICKVIDNIDGLRTETNLRNILRAEKYGSEDYDEAVSSILNTLNFFPGFEDGTTFREIIRKELGIEDKIILFGKWLTAIVVVGALGTLLGVIIYRHKKKIKNREN</sequence>
<gene>
    <name evidence="2" type="ORF">GMARGA_LOCUS16</name>
</gene>
<evidence type="ECO:0000313" key="3">
    <source>
        <dbReference type="Proteomes" id="UP000789901"/>
    </source>
</evidence>
<keyword evidence="3" id="KW-1185">Reference proteome</keyword>
<keyword evidence="1" id="KW-1133">Transmembrane helix</keyword>
<comment type="caution">
    <text evidence="2">The sequence shown here is derived from an EMBL/GenBank/DDBJ whole genome shotgun (WGS) entry which is preliminary data.</text>
</comment>
<keyword evidence="1" id="KW-0472">Membrane</keyword>
<evidence type="ECO:0000256" key="1">
    <source>
        <dbReference type="SAM" id="Phobius"/>
    </source>
</evidence>
<dbReference type="Proteomes" id="UP000789901">
    <property type="component" value="Unassembled WGS sequence"/>
</dbReference>
<organism evidence="2 3">
    <name type="scientific">Gigaspora margarita</name>
    <dbReference type="NCBI Taxonomy" id="4874"/>
    <lineage>
        <taxon>Eukaryota</taxon>
        <taxon>Fungi</taxon>
        <taxon>Fungi incertae sedis</taxon>
        <taxon>Mucoromycota</taxon>
        <taxon>Glomeromycotina</taxon>
        <taxon>Glomeromycetes</taxon>
        <taxon>Diversisporales</taxon>
        <taxon>Gigasporaceae</taxon>
        <taxon>Gigaspora</taxon>
    </lineage>
</organism>
<proteinExistence type="predicted"/>
<dbReference type="EMBL" id="CAJVQB010000001">
    <property type="protein sequence ID" value="CAG8455225.1"/>
    <property type="molecule type" value="Genomic_DNA"/>
</dbReference>
<feature type="transmembrane region" description="Helical" evidence="1">
    <location>
        <begin position="112"/>
        <end position="131"/>
    </location>
</feature>
<keyword evidence="1" id="KW-0812">Transmembrane</keyword>
<name>A0ABM8VVA4_GIGMA</name>
<accession>A0ABM8VVA4</accession>
<evidence type="ECO:0000313" key="2">
    <source>
        <dbReference type="EMBL" id="CAG8455225.1"/>
    </source>
</evidence>
<protein>
    <submittedName>
        <fullName evidence="2">21706_t:CDS:1</fullName>
    </submittedName>
</protein>